<name>A0A562V2P2_9ACTN</name>
<evidence type="ECO:0000313" key="2">
    <source>
        <dbReference type="Proteomes" id="UP000321617"/>
    </source>
</evidence>
<accession>A0A562V2P2</accession>
<dbReference type="AlphaFoldDB" id="A0A562V2P2"/>
<comment type="caution">
    <text evidence="1">The sequence shown here is derived from an EMBL/GenBank/DDBJ whole genome shotgun (WGS) entry which is preliminary data.</text>
</comment>
<protein>
    <recommendedName>
        <fullName evidence="3">DUF3800 domain-containing protein</fullName>
    </recommendedName>
</protein>
<dbReference type="EMBL" id="VLLL01000006">
    <property type="protein sequence ID" value="TWJ12092.1"/>
    <property type="molecule type" value="Genomic_DNA"/>
</dbReference>
<keyword evidence="2" id="KW-1185">Reference proteome</keyword>
<evidence type="ECO:0008006" key="3">
    <source>
        <dbReference type="Google" id="ProtNLM"/>
    </source>
</evidence>
<organism evidence="1 2">
    <name type="scientific">Stackebrandtia albiflava</name>
    <dbReference type="NCBI Taxonomy" id="406432"/>
    <lineage>
        <taxon>Bacteria</taxon>
        <taxon>Bacillati</taxon>
        <taxon>Actinomycetota</taxon>
        <taxon>Actinomycetes</taxon>
        <taxon>Glycomycetales</taxon>
        <taxon>Glycomycetaceae</taxon>
        <taxon>Stackebrandtia</taxon>
    </lineage>
</organism>
<dbReference type="Proteomes" id="UP000321617">
    <property type="component" value="Unassembled WGS sequence"/>
</dbReference>
<sequence>MFRAYVDESEPFGVPNSYIMAAALVEDEDAESVRHLVSKLKPKRHKKLHWNEEPSDSRLMIATTLSNCRLVHVVVVRTGVPGDRPERRRRHCLERLAYELHLFGITSITAEARDGASNRRELEYLNRMRSAQRISSALRLHHVPGPGEPLLWIADAVAGAVGISRRPDGTSEYVDCFDGMIQIVDM</sequence>
<proteinExistence type="predicted"/>
<gene>
    <name evidence="1" type="ORF">LX16_2840</name>
</gene>
<reference evidence="1 2" key="1">
    <citation type="journal article" date="2013" name="Stand. Genomic Sci.">
        <title>Genomic Encyclopedia of Type Strains, Phase I: The one thousand microbial genomes (KMG-I) project.</title>
        <authorList>
            <person name="Kyrpides N.C."/>
            <person name="Woyke T."/>
            <person name="Eisen J.A."/>
            <person name="Garrity G."/>
            <person name="Lilburn T.G."/>
            <person name="Beck B.J."/>
            <person name="Whitman W.B."/>
            <person name="Hugenholtz P."/>
            <person name="Klenk H.P."/>
        </authorList>
    </citation>
    <scope>NUCLEOTIDE SEQUENCE [LARGE SCALE GENOMIC DNA]</scope>
    <source>
        <strain evidence="1 2">DSM 45044</strain>
    </source>
</reference>
<evidence type="ECO:0000313" key="1">
    <source>
        <dbReference type="EMBL" id="TWJ12092.1"/>
    </source>
</evidence>